<dbReference type="EMBL" id="FNND01000033">
    <property type="protein sequence ID" value="SDX25791.1"/>
    <property type="molecule type" value="Genomic_DNA"/>
</dbReference>
<dbReference type="Proteomes" id="UP000182771">
    <property type="component" value="Unassembled WGS sequence"/>
</dbReference>
<evidence type="ECO:0000313" key="1">
    <source>
        <dbReference type="EMBL" id="SDX25791.1"/>
    </source>
</evidence>
<protein>
    <recommendedName>
        <fullName evidence="3">Phage tail tube protein</fullName>
    </recommendedName>
</protein>
<comment type="caution">
    <text evidence="1">The sequence shown here is derived from an EMBL/GenBank/DDBJ whole genome shotgun (WGS) entry which is preliminary data.</text>
</comment>
<accession>A0A1H3A8L6</accession>
<dbReference type="OrthoDB" id="955509at2"/>
<name>A0A1H3A8L6_9FLAO</name>
<gene>
    <name evidence="1" type="ORF">SAMN05444420_1332</name>
</gene>
<dbReference type="AlphaFoldDB" id="A0A1H3A8L6"/>
<dbReference type="GO" id="GO:0033104">
    <property type="term" value="C:type VI protein secretion system complex"/>
    <property type="evidence" value="ECO:0007669"/>
    <property type="project" value="InterPro"/>
</dbReference>
<dbReference type="Pfam" id="PF17642">
    <property type="entry name" value="TssD"/>
    <property type="match status" value="1"/>
</dbReference>
<dbReference type="GeneID" id="85018462"/>
<evidence type="ECO:0008006" key="3">
    <source>
        <dbReference type="Google" id="ProtNLM"/>
    </source>
</evidence>
<organism evidence="1 2">
    <name type="scientific">Capnocytophaga granulosa</name>
    <dbReference type="NCBI Taxonomy" id="45242"/>
    <lineage>
        <taxon>Bacteria</taxon>
        <taxon>Pseudomonadati</taxon>
        <taxon>Bacteroidota</taxon>
        <taxon>Flavobacteriia</taxon>
        <taxon>Flavobacteriales</taxon>
        <taxon>Flavobacteriaceae</taxon>
        <taxon>Capnocytophaga</taxon>
    </lineage>
</organism>
<proteinExistence type="predicted"/>
<reference evidence="1 2" key="1">
    <citation type="submission" date="2016-10" db="EMBL/GenBank/DDBJ databases">
        <authorList>
            <person name="Varghese N."/>
            <person name="Submissions S."/>
        </authorList>
    </citation>
    <scope>NUCLEOTIDE SEQUENCE [LARGE SCALE GENOMIC DNA]</scope>
    <source>
        <strain evidence="1 2">DSM 11449</strain>
    </source>
</reference>
<sequence length="129" mass="14882">MSFLAKLELDDKTYNVLECEYDFTQNIDETGKPKGMPYGGEISIRVESTGTPELLNWMLDHNQTKDGKIIFYRRDAMSKLQEVLFKKAFCIKYKEHFDAQGTEPLQIEIRLIAQGFDVGGVAHNKMWRG</sequence>
<dbReference type="InterPro" id="IPR041408">
    <property type="entry name" value="Hcp_Tssd"/>
</dbReference>
<keyword evidence="2" id="KW-1185">Reference proteome</keyword>
<evidence type="ECO:0000313" key="2">
    <source>
        <dbReference type="Proteomes" id="UP000182771"/>
    </source>
</evidence>
<dbReference type="RefSeq" id="WP_009412186.1">
    <property type="nucleotide sequence ID" value="NZ_FNND01000033.1"/>
</dbReference>